<evidence type="ECO:0000256" key="4">
    <source>
        <dbReference type="ARBA" id="ARBA00010617"/>
    </source>
</evidence>
<organism evidence="15 16">
    <name type="scientific">Fomitopsis schrenkii</name>
    <name type="common">Brown rot fungus</name>
    <dbReference type="NCBI Taxonomy" id="2126942"/>
    <lineage>
        <taxon>Eukaryota</taxon>
        <taxon>Fungi</taxon>
        <taxon>Dikarya</taxon>
        <taxon>Basidiomycota</taxon>
        <taxon>Agaricomycotina</taxon>
        <taxon>Agaricomycetes</taxon>
        <taxon>Polyporales</taxon>
        <taxon>Fomitopsis</taxon>
    </lineage>
</organism>
<dbReference type="InterPro" id="IPR017972">
    <property type="entry name" value="Cyt_P450_CS"/>
</dbReference>
<evidence type="ECO:0000256" key="3">
    <source>
        <dbReference type="ARBA" id="ARBA00005179"/>
    </source>
</evidence>
<dbReference type="InParanoid" id="S8EB21"/>
<dbReference type="Proteomes" id="UP000015241">
    <property type="component" value="Unassembled WGS sequence"/>
</dbReference>
<evidence type="ECO:0000256" key="11">
    <source>
        <dbReference type="ARBA" id="ARBA00023033"/>
    </source>
</evidence>
<sequence length="446" mass="49943">MPKKHAWLAFTEWANEYGPVMYLSSMGSSIIVLSSLEVISDLFDKKSAMYSDRPLAPMAGEFAGFRKYTAFMPYCHRHREGRKLILGELNARKLPSLQAVQEEKTAEFLSRMAQTPSDFRGHVRWLVAAIVLQIAFGLTAGGSDDPFVLKMAETMENLSEVTAPGAYLVDSLPFLKHVPEWFPGAAFKIKGREVREFVARLEQDLYLVTLAQLERGETTSSFVADFLNGHRDATTEEKDFCREVATNFYGAGTDTTISAILSFILIMAQHPHIQRKAQEEIDAVVVGRPPRCNDRQNTPYLEAVLKEVHRWHPVLPIALPHQVLQEDVYAGYRIPAGCTVFANTWAIFHDPELYPLPNEVIPERYLGKTDGTLNPDPRDFAFGYGRRVCPGRVLAEDTLFIAAATLLASFNISNALPLKGDKIAYTSGIISRPEDFACRILPRKTS</sequence>
<dbReference type="SUPFAM" id="SSF48264">
    <property type="entry name" value="Cytochrome P450"/>
    <property type="match status" value="1"/>
</dbReference>
<evidence type="ECO:0000256" key="14">
    <source>
        <dbReference type="RuleBase" id="RU000461"/>
    </source>
</evidence>
<dbReference type="HOGENOM" id="CLU_001570_2_3_1"/>
<dbReference type="Pfam" id="PF00067">
    <property type="entry name" value="p450"/>
    <property type="match status" value="1"/>
</dbReference>
<gene>
    <name evidence="15" type="ORF">FOMPIDRAFT_91625</name>
</gene>
<dbReference type="GO" id="GO:0020037">
    <property type="term" value="F:heme binding"/>
    <property type="evidence" value="ECO:0007669"/>
    <property type="project" value="InterPro"/>
</dbReference>
<keyword evidence="10 13" id="KW-0408">Iron</keyword>
<comment type="similarity">
    <text evidence="4 14">Belongs to the cytochrome P450 family.</text>
</comment>
<dbReference type="InterPro" id="IPR001128">
    <property type="entry name" value="Cyt_P450"/>
</dbReference>
<dbReference type="EMBL" id="KE504139">
    <property type="protein sequence ID" value="EPT01788.1"/>
    <property type="molecule type" value="Genomic_DNA"/>
</dbReference>
<evidence type="ECO:0000256" key="1">
    <source>
        <dbReference type="ARBA" id="ARBA00001971"/>
    </source>
</evidence>
<proteinExistence type="inferred from homology"/>
<keyword evidence="11 14" id="KW-0503">Monooxygenase</keyword>
<dbReference type="GO" id="GO:0004497">
    <property type="term" value="F:monooxygenase activity"/>
    <property type="evidence" value="ECO:0007669"/>
    <property type="project" value="UniProtKB-KW"/>
</dbReference>
<evidence type="ECO:0000313" key="16">
    <source>
        <dbReference type="Proteomes" id="UP000015241"/>
    </source>
</evidence>
<dbReference type="GO" id="GO:0016705">
    <property type="term" value="F:oxidoreductase activity, acting on paired donors, with incorporation or reduction of molecular oxygen"/>
    <property type="evidence" value="ECO:0007669"/>
    <property type="project" value="InterPro"/>
</dbReference>
<dbReference type="GO" id="GO:0016020">
    <property type="term" value="C:membrane"/>
    <property type="evidence" value="ECO:0007669"/>
    <property type="project" value="UniProtKB-SubCell"/>
</dbReference>
<dbReference type="CDD" id="cd11065">
    <property type="entry name" value="CYP64-like"/>
    <property type="match status" value="1"/>
</dbReference>
<dbReference type="PRINTS" id="PR00463">
    <property type="entry name" value="EP450I"/>
</dbReference>
<evidence type="ECO:0000256" key="13">
    <source>
        <dbReference type="PIRSR" id="PIRSR602401-1"/>
    </source>
</evidence>
<dbReference type="OrthoDB" id="2789670at2759"/>
<evidence type="ECO:0000256" key="2">
    <source>
        <dbReference type="ARBA" id="ARBA00004167"/>
    </source>
</evidence>
<evidence type="ECO:0000256" key="12">
    <source>
        <dbReference type="ARBA" id="ARBA00023136"/>
    </source>
</evidence>
<comment type="pathway">
    <text evidence="3">Secondary metabolite biosynthesis.</text>
</comment>
<keyword evidence="7 13" id="KW-0479">Metal-binding</keyword>
<feature type="binding site" description="axial binding residue" evidence="13">
    <location>
        <position position="389"/>
    </location>
    <ligand>
        <name>heme</name>
        <dbReference type="ChEBI" id="CHEBI:30413"/>
    </ligand>
    <ligandPart>
        <name>Fe</name>
        <dbReference type="ChEBI" id="CHEBI:18248"/>
    </ligandPart>
</feature>
<dbReference type="Gene3D" id="1.10.630.10">
    <property type="entry name" value="Cytochrome P450"/>
    <property type="match status" value="1"/>
</dbReference>
<dbReference type="InterPro" id="IPR050364">
    <property type="entry name" value="Cytochrome_P450_fung"/>
</dbReference>
<keyword evidence="6" id="KW-0812">Transmembrane</keyword>
<protein>
    <submittedName>
        <fullName evidence="15">CyP450 monooxygenase</fullName>
    </submittedName>
</protein>
<dbReference type="GO" id="GO:0005506">
    <property type="term" value="F:iron ion binding"/>
    <property type="evidence" value="ECO:0007669"/>
    <property type="project" value="InterPro"/>
</dbReference>
<dbReference type="AlphaFoldDB" id="S8EB21"/>
<keyword evidence="16" id="KW-1185">Reference proteome</keyword>
<dbReference type="PRINTS" id="PR00385">
    <property type="entry name" value="P450"/>
</dbReference>
<keyword evidence="12" id="KW-0472">Membrane</keyword>
<evidence type="ECO:0000256" key="10">
    <source>
        <dbReference type="ARBA" id="ARBA00023004"/>
    </source>
</evidence>
<dbReference type="STRING" id="743788.S8EB21"/>
<keyword evidence="8" id="KW-1133">Transmembrane helix</keyword>
<evidence type="ECO:0000256" key="5">
    <source>
        <dbReference type="ARBA" id="ARBA00022617"/>
    </source>
</evidence>
<reference evidence="15 16" key="1">
    <citation type="journal article" date="2012" name="Science">
        <title>The Paleozoic origin of enzymatic lignin decomposition reconstructed from 31 fungal genomes.</title>
        <authorList>
            <person name="Floudas D."/>
            <person name="Binder M."/>
            <person name="Riley R."/>
            <person name="Barry K."/>
            <person name="Blanchette R.A."/>
            <person name="Henrissat B."/>
            <person name="Martinez A.T."/>
            <person name="Otillar R."/>
            <person name="Spatafora J.W."/>
            <person name="Yadav J.S."/>
            <person name="Aerts A."/>
            <person name="Benoit I."/>
            <person name="Boyd A."/>
            <person name="Carlson A."/>
            <person name="Copeland A."/>
            <person name="Coutinho P.M."/>
            <person name="de Vries R.P."/>
            <person name="Ferreira P."/>
            <person name="Findley K."/>
            <person name="Foster B."/>
            <person name="Gaskell J."/>
            <person name="Glotzer D."/>
            <person name="Gorecki P."/>
            <person name="Heitman J."/>
            <person name="Hesse C."/>
            <person name="Hori C."/>
            <person name="Igarashi K."/>
            <person name="Jurgens J.A."/>
            <person name="Kallen N."/>
            <person name="Kersten P."/>
            <person name="Kohler A."/>
            <person name="Kuees U."/>
            <person name="Kumar T.K.A."/>
            <person name="Kuo A."/>
            <person name="LaButti K."/>
            <person name="Larrondo L.F."/>
            <person name="Lindquist E."/>
            <person name="Ling A."/>
            <person name="Lombard V."/>
            <person name="Lucas S."/>
            <person name="Lundell T."/>
            <person name="Martin R."/>
            <person name="McLaughlin D.J."/>
            <person name="Morgenstern I."/>
            <person name="Morin E."/>
            <person name="Murat C."/>
            <person name="Nagy L.G."/>
            <person name="Nolan M."/>
            <person name="Ohm R.A."/>
            <person name="Patyshakuliyeva A."/>
            <person name="Rokas A."/>
            <person name="Ruiz-Duenas F.J."/>
            <person name="Sabat G."/>
            <person name="Salamov A."/>
            <person name="Samejima M."/>
            <person name="Schmutz J."/>
            <person name="Slot J.C."/>
            <person name="St John F."/>
            <person name="Stenlid J."/>
            <person name="Sun H."/>
            <person name="Sun S."/>
            <person name="Syed K."/>
            <person name="Tsang A."/>
            <person name="Wiebenga A."/>
            <person name="Young D."/>
            <person name="Pisabarro A."/>
            <person name="Eastwood D.C."/>
            <person name="Martin F."/>
            <person name="Cullen D."/>
            <person name="Grigoriev I.V."/>
            <person name="Hibbett D.S."/>
        </authorList>
    </citation>
    <scope>NUCLEOTIDE SEQUENCE</scope>
    <source>
        <strain evidence="16">FP-58527</strain>
    </source>
</reference>
<dbReference type="PANTHER" id="PTHR46300">
    <property type="entry name" value="P450, PUTATIVE (EUROFUNG)-RELATED-RELATED"/>
    <property type="match status" value="1"/>
</dbReference>
<evidence type="ECO:0000313" key="15">
    <source>
        <dbReference type="EMBL" id="EPT01788.1"/>
    </source>
</evidence>
<keyword evidence="5 13" id="KW-0349">Heme</keyword>
<evidence type="ECO:0000256" key="8">
    <source>
        <dbReference type="ARBA" id="ARBA00022989"/>
    </source>
</evidence>
<evidence type="ECO:0000256" key="7">
    <source>
        <dbReference type="ARBA" id="ARBA00022723"/>
    </source>
</evidence>
<dbReference type="InterPro" id="IPR036396">
    <property type="entry name" value="Cyt_P450_sf"/>
</dbReference>
<keyword evidence="9 14" id="KW-0560">Oxidoreductase</keyword>
<evidence type="ECO:0000256" key="6">
    <source>
        <dbReference type="ARBA" id="ARBA00022692"/>
    </source>
</evidence>
<dbReference type="InterPro" id="IPR002401">
    <property type="entry name" value="Cyt_P450_E_grp-I"/>
</dbReference>
<dbReference type="PROSITE" id="PS00086">
    <property type="entry name" value="CYTOCHROME_P450"/>
    <property type="match status" value="1"/>
</dbReference>
<evidence type="ECO:0000256" key="9">
    <source>
        <dbReference type="ARBA" id="ARBA00023002"/>
    </source>
</evidence>
<dbReference type="eggNOG" id="KOG0156">
    <property type="taxonomic scope" value="Eukaryota"/>
</dbReference>
<comment type="cofactor">
    <cofactor evidence="1 13">
        <name>heme</name>
        <dbReference type="ChEBI" id="CHEBI:30413"/>
    </cofactor>
</comment>
<dbReference type="PANTHER" id="PTHR46300:SF7">
    <property type="entry name" value="P450, PUTATIVE (EUROFUNG)-RELATED"/>
    <property type="match status" value="1"/>
</dbReference>
<name>S8EB21_FOMSC</name>
<accession>S8EB21</accession>
<comment type="subcellular location">
    <subcellularLocation>
        <location evidence="2">Membrane</location>
        <topology evidence="2">Single-pass membrane protein</topology>
    </subcellularLocation>
</comment>